<proteinExistence type="predicted"/>
<dbReference type="EMBL" id="VZAH01000078">
    <property type="protein sequence ID" value="MQP14283.1"/>
    <property type="molecule type" value="Genomic_DNA"/>
</dbReference>
<evidence type="ECO:0000313" key="1">
    <source>
        <dbReference type="EMBL" id="MQP14283.1"/>
    </source>
</evidence>
<evidence type="ECO:0000313" key="2">
    <source>
        <dbReference type="Proteomes" id="UP000477980"/>
    </source>
</evidence>
<dbReference type="AlphaFoldDB" id="A0A6G1VNG4"/>
<name>A0A6G1VNG4_9BACT</name>
<dbReference type="RefSeq" id="WP_153090713.1">
    <property type="nucleotide sequence ID" value="NZ_VZAH01000078.1"/>
</dbReference>
<reference evidence="1 2" key="1">
    <citation type="submission" date="2019-09" db="EMBL/GenBank/DDBJ databases">
        <title>Distinct polysaccharide growth profiles of human intestinal Prevotella copri isolates.</title>
        <authorList>
            <person name="Fehlner-Peach H."/>
            <person name="Magnabosco C."/>
            <person name="Raghavan V."/>
            <person name="Scher J.U."/>
            <person name="Tett A."/>
            <person name="Cox L.M."/>
            <person name="Gottsegen C."/>
            <person name="Watters A."/>
            <person name="Wiltshire- Gordon J.D."/>
            <person name="Segata N."/>
            <person name="Bonneau R."/>
            <person name="Littman D.R."/>
        </authorList>
    </citation>
    <scope>NUCLEOTIDE SEQUENCE [LARGE SCALE GENOMIC DNA]</scope>
    <source>
        <strain evidence="2">iAA917</strain>
    </source>
</reference>
<gene>
    <name evidence="1" type="ORF">F7D25_07645</name>
</gene>
<dbReference type="Proteomes" id="UP000477980">
    <property type="component" value="Unassembled WGS sequence"/>
</dbReference>
<dbReference type="OrthoDB" id="1069585at2"/>
<comment type="caution">
    <text evidence="1">The sequence shown here is derived from an EMBL/GenBank/DDBJ whole genome shotgun (WGS) entry which is preliminary data.</text>
</comment>
<sequence>MKRLSFITKVQRVPVSELPFETLTCNKTFSIPGSDKWPKVKCQKPAKLEITDKLEDGVRLYTHKLTLRLPDDDLDTSVPYAYLVTDLESNKYLIGVGDRPYPIINMSDIHPDSLGSSTFVEAVIQWIYTRKAPKIA</sequence>
<protein>
    <submittedName>
        <fullName evidence="1">Uncharacterized protein</fullName>
    </submittedName>
</protein>
<accession>A0A6G1VNG4</accession>
<organism evidence="1 2">
    <name type="scientific">Segatella copri</name>
    <dbReference type="NCBI Taxonomy" id="165179"/>
    <lineage>
        <taxon>Bacteria</taxon>
        <taxon>Pseudomonadati</taxon>
        <taxon>Bacteroidota</taxon>
        <taxon>Bacteroidia</taxon>
        <taxon>Bacteroidales</taxon>
        <taxon>Prevotellaceae</taxon>
        <taxon>Segatella</taxon>
    </lineage>
</organism>